<accession>A0AAX1XBF0</accession>
<gene>
    <name evidence="1" type="ORF">EGT70_03710</name>
</gene>
<dbReference type="AlphaFoldDB" id="A0AAX1XBF0"/>
<organism evidence="1 2">
    <name type="scientific">Burkholderia mallei</name>
    <name type="common">Pseudomonas mallei</name>
    <dbReference type="NCBI Taxonomy" id="13373"/>
    <lineage>
        <taxon>Bacteria</taxon>
        <taxon>Pseudomonadati</taxon>
        <taxon>Pseudomonadota</taxon>
        <taxon>Betaproteobacteria</taxon>
        <taxon>Burkholderiales</taxon>
        <taxon>Burkholderiaceae</taxon>
        <taxon>Burkholderia</taxon>
        <taxon>pseudomallei group</taxon>
    </lineage>
</organism>
<dbReference type="Proteomes" id="UP000269379">
    <property type="component" value="Unassembled WGS sequence"/>
</dbReference>
<sequence length="69" mass="7300">MRHASRSAARAGALGGAAVELGAHAAIRRDRAAWWCEQCVAVHYGSTWIAIDRDGSLAATFAGYRARSA</sequence>
<comment type="caution">
    <text evidence="1">The sequence shown here is derived from an EMBL/GenBank/DDBJ whole genome shotgun (WGS) entry which is preliminary data.</text>
</comment>
<name>A0AAX1XBF0_BURML</name>
<evidence type="ECO:0000313" key="1">
    <source>
        <dbReference type="EMBL" id="RPA28784.1"/>
    </source>
</evidence>
<proteinExistence type="predicted"/>
<reference evidence="2" key="1">
    <citation type="submission" date="2018-10" db="EMBL/GenBank/DDBJ databases">
        <title>FDA dAtabase for Regulatory Grade micrObial Sequences (FDA-ARGOS): Supporting development and validation of Infectious Disease Dx tests.</title>
        <authorList>
            <person name="Minogue T."/>
            <person name="Wolcott M."/>
            <person name="Wasieloski L."/>
            <person name="Aguilar W."/>
            <person name="Moore D."/>
            <person name="Jaissle J."/>
            <person name="Tallon L."/>
            <person name="Sadzewicz L."/>
            <person name="Zhao X."/>
            <person name="Vavikolanu K."/>
            <person name="Mehta A."/>
            <person name="Aluvathingal J."/>
            <person name="Nadendla S."/>
            <person name="Yan Y."/>
            <person name="Sichtig H."/>
        </authorList>
    </citation>
    <scope>NUCLEOTIDE SEQUENCE [LARGE SCALE GENOMIC DNA]</scope>
    <source>
        <strain evidence="2">FDAARGOS_588</strain>
    </source>
</reference>
<dbReference type="EMBL" id="RKJW01000001">
    <property type="protein sequence ID" value="RPA28784.1"/>
    <property type="molecule type" value="Genomic_DNA"/>
</dbReference>
<evidence type="ECO:0000313" key="2">
    <source>
        <dbReference type="Proteomes" id="UP000269379"/>
    </source>
</evidence>
<protein>
    <submittedName>
        <fullName evidence="1">Uncharacterized protein</fullName>
    </submittedName>
</protein>